<dbReference type="Pfam" id="PF08240">
    <property type="entry name" value="ADH_N"/>
    <property type="match status" value="1"/>
</dbReference>
<evidence type="ECO:0000313" key="4">
    <source>
        <dbReference type="Proteomes" id="UP000215027"/>
    </source>
</evidence>
<dbReference type="InterPro" id="IPR051603">
    <property type="entry name" value="Zinc-ADH_QOR/CCCR"/>
</dbReference>
<accession>A0A160T1L6</accession>
<feature type="domain" description="Enoyl reductase (ER)" evidence="2">
    <location>
        <begin position="12"/>
        <end position="322"/>
    </location>
</feature>
<sequence>MLAAWYEKQGPAHEVLTVGEMPEPQPLAGEVRIRLAASGINAGDVKKRQDAYGYGMPYPRIIPHSDGAGSVDAVGAGVSSQWVGRRVWCYAAQTYRPFGTAAEYTVVPLERVALLPDGVAFEQGACLGIPGITAHRAVHVAGPVQGSTILVQGGAGAVGACAVQLAQRAGARVIATCRSDDDRAIALRAGADVALLTGEGLAARIRELAPDGVQHIVEVALGANIETDVTVLAQGGSIATYASDVFQPEIPYWPLVFSNARLFFIGSDDVPPTAKKEAALAVNEALAAGWPGLDIAATFPLEAIAQAHEYVEHPTQPGRVIVTI</sequence>
<dbReference type="Gene3D" id="3.40.50.720">
    <property type="entry name" value="NAD(P)-binding Rossmann-like Domain"/>
    <property type="match status" value="1"/>
</dbReference>
<evidence type="ECO:0000259" key="2">
    <source>
        <dbReference type="SMART" id="SM00829"/>
    </source>
</evidence>
<keyword evidence="4" id="KW-1185">Reference proteome</keyword>
<dbReference type="RefSeq" id="WP_095041915.1">
    <property type="nucleotide sequence ID" value="NZ_LN890655.1"/>
</dbReference>
<dbReference type="EMBL" id="LN890655">
    <property type="protein sequence ID" value="CUS02280.2"/>
    <property type="molecule type" value="Genomic_DNA"/>
</dbReference>
<dbReference type="Gene3D" id="3.90.180.10">
    <property type="entry name" value="Medium-chain alcohol dehydrogenases, catalytic domain"/>
    <property type="match status" value="1"/>
</dbReference>
<protein>
    <submittedName>
        <fullName evidence="3">Zinc-binding dehydrogenase family oxidoreductase</fullName>
    </submittedName>
</protein>
<organism evidence="3 4">
    <name type="scientific">Candidatus Promineifilum breve</name>
    <dbReference type="NCBI Taxonomy" id="1806508"/>
    <lineage>
        <taxon>Bacteria</taxon>
        <taxon>Bacillati</taxon>
        <taxon>Chloroflexota</taxon>
        <taxon>Ardenticatenia</taxon>
        <taxon>Candidatus Promineifilales</taxon>
        <taxon>Candidatus Promineifilaceae</taxon>
        <taxon>Candidatus Promineifilum</taxon>
    </lineage>
</organism>
<dbReference type="InterPro" id="IPR036291">
    <property type="entry name" value="NAD(P)-bd_dom_sf"/>
</dbReference>
<dbReference type="InterPro" id="IPR013149">
    <property type="entry name" value="ADH-like_C"/>
</dbReference>
<dbReference type="Proteomes" id="UP000215027">
    <property type="component" value="Chromosome I"/>
</dbReference>
<dbReference type="KEGG" id="pbf:CFX0092_A0399"/>
<reference evidence="3" key="1">
    <citation type="submission" date="2016-01" db="EMBL/GenBank/DDBJ databases">
        <authorList>
            <person name="Mcilroy J.S."/>
            <person name="Karst M S."/>
            <person name="Albertsen M."/>
        </authorList>
    </citation>
    <scope>NUCLEOTIDE SEQUENCE</scope>
    <source>
        <strain evidence="3">Cfx-K</strain>
    </source>
</reference>
<name>A0A160T1L6_9CHLR</name>
<dbReference type="InterPro" id="IPR011032">
    <property type="entry name" value="GroES-like_sf"/>
</dbReference>
<dbReference type="Pfam" id="PF00107">
    <property type="entry name" value="ADH_zinc_N"/>
    <property type="match status" value="1"/>
</dbReference>
<gene>
    <name evidence="3" type="ORF">CFX0092_A0399</name>
</gene>
<dbReference type="SMART" id="SM00829">
    <property type="entry name" value="PKS_ER"/>
    <property type="match status" value="1"/>
</dbReference>
<evidence type="ECO:0000256" key="1">
    <source>
        <dbReference type="ARBA" id="ARBA00022857"/>
    </source>
</evidence>
<dbReference type="PANTHER" id="PTHR44154:SF1">
    <property type="entry name" value="QUINONE OXIDOREDUCTASE"/>
    <property type="match status" value="1"/>
</dbReference>
<dbReference type="AlphaFoldDB" id="A0A160T1L6"/>
<dbReference type="GO" id="GO:0016491">
    <property type="term" value="F:oxidoreductase activity"/>
    <property type="evidence" value="ECO:0007669"/>
    <property type="project" value="InterPro"/>
</dbReference>
<dbReference type="SUPFAM" id="SSF50129">
    <property type="entry name" value="GroES-like"/>
    <property type="match status" value="1"/>
</dbReference>
<dbReference type="OrthoDB" id="148510at2"/>
<evidence type="ECO:0000313" key="3">
    <source>
        <dbReference type="EMBL" id="CUS02280.2"/>
    </source>
</evidence>
<dbReference type="SUPFAM" id="SSF51735">
    <property type="entry name" value="NAD(P)-binding Rossmann-fold domains"/>
    <property type="match status" value="1"/>
</dbReference>
<proteinExistence type="predicted"/>
<keyword evidence="1" id="KW-0521">NADP</keyword>
<dbReference type="PANTHER" id="PTHR44154">
    <property type="entry name" value="QUINONE OXIDOREDUCTASE"/>
    <property type="match status" value="1"/>
</dbReference>
<dbReference type="InterPro" id="IPR013154">
    <property type="entry name" value="ADH-like_N"/>
</dbReference>
<dbReference type="CDD" id="cd08253">
    <property type="entry name" value="zeta_crystallin"/>
    <property type="match status" value="1"/>
</dbReference>
<dbReference type="InterPro" id="IPR020843">
    <property type="entry name" value="ER"/>
</dbReference>